<dbReference type="STRING" id="1168289.GCA_000259075_00100"/>
<dbReference type="EMBL" id="QPIZ01000004">
    <property type="protein sequence ID" value="RCW38300.1"/>
    <property type="molecule type" value="Genomic_DNA"/>
</dbReference>
<dbReference type="InterPro" id="IPR036271">
    <property type="entry name" value="Tet_transcr_reg_TetR-rel_C_sf"/>
</dbReference>
<evidence type="ECO:0000313" key="5">
    <source>
        <dbReference type="Proteomes" id="UP000252733"/>
    </source>
</evidence>
<dbReference type="RefSeq" id="WP_106152749.1">
    <property type="nucleotide sequence ID" value="NZ_PVTS01000006.1"/>
</dbReference>
<keyword evidence="1 2" id="KW-0238">DNA-binding</keyword>
<dbReference type="Gene3D" id="1.10.357.10">
    <property type="entry name" value="Tetracycline Repressor, domain 2"/>
    <property type="match status" value="1"/>
</dbReference>
<feature type="domain" description="HTH tetR-type" evidence="3">
    <location>
        <begin position="10"/>
        <end position="70"/>
    </location>
</feature>
<dbReference type="PANTHER" id="PTHR30328:SF54">
    <property type="entry name" value="HTH-TYPE TRANSCRIPTIONAL REPRESSOR SCO4008"/>
    <property type="match status" value="1"/>
</dbReference>
<proteinExistence type="predicted"/>
<accession>A0A2T0XMR8</accession>
<evidence type="ECO:0000259" key="3">
    <source>
        <dbReference type="PROSITE" id="PS50977"/>
    </source>
</evidence>
<evidence type="ECO:0000256" key="1">
    <source>
        <dbReference type="ARBA" id="ARBA00023125"/>
    </source>
</evidence>
<dbReference type="Pfam" id="PF00440">
    <property type="entry name" value="TetR_N"/>
    <property type="match status" value="1"/>
</dbReference>
<dbReference type="InterPro" id="IPR009057">
    <property type="entry name" value="Homeodomain-like_sf"/>
</dbReference>
<dbReference type="GO" id="GO:0003677">
    <property type="term" value="F:DNA binding"/>
    <property type="evidence" value="ECO:0007669"/>
    <property type="project" value="UniProtKB-UniRule"/>
</dbReference>
<gene>
    <name evidence="4" type="ORF">DFO77_10457</name>
</gene>
<keyword evidence="5" id="KW-1185">Reference proteome</keyword>
<dbReference type="PRINTS" id="PR00455">
    <property type="entry name" value="HTHTETR"/>
</dbReference>
<organism evidence="4 5">
    <name type="scientific">Marinilabilia salmonicolor</name>
    <dbReference type="NCBI Taxonomy" id="989"/>
    <lineage>
        <taxon>Bacteria</taxon>
        <taxon>Pseudomonadati</taxon>
        <taxon>Bacteroidota</taxon>
        <taxon>Bacteroidia</taxon>
        <taxon>Marinilabiliales</taxon>
        <taxon>Marinilabiliaceae</taxon>
        <taxon>Marinilabilia</taxon>
    </lineage>
</organism>
<protein>
    <submittedName>
        <fullName evidence="4">TetR family transcriptional regulator</fullName>
    </submittedName>
</protein>
<dbReference type="InterPro" id="IPR050109">
    <property type="entry name" value="HTH-type_TetR-like_transc_reg"/>
</dbReference>
<dbReference type="PANTHER" id="PTHR30328">
    <property type="entry name" value="TRANSCRIPTIONAL REPRESSOR"/>
    <property type="match status" value="1"/>
</dbReference>
<comment type="caution">
    <text evidence="4">The sequence shown here is derived from an EMBL/GenBank/DDBJ whole genome shotgun (WGS) entry which is preliminary data.</text>
</comment>
<dbReference type="SUPFAM" id="SSF46689">
    <property type="entry name" value="Homeodomain-like"/>
    <property type="match status" value="1"/>
</dbReference>
<reference evidence="4 5" key="1">
    <citation type="submission" date="2018-07" db="EMBL/GenBank/DDBJ databases">
        <title>Freshwater and sediment microbial communities from various areas in North America, analyzing microbe dynamics in response to fracking.</title>
        <authorList>
            <person name="Lamendella R."/>
        </authorList>
    </citation>
    <scope>NUCLEOTIDE SEQUENCE [LARGE SCALE GENOMIC DNA]</scope>
    <source>
        <strain evidence="4 5">160A</strain>
    </source>
</reference>
<dbReference type="OrthoDB" id="9789566at2"/>
<dbReference type="AlphaFoldDB" id="A0A2T0XMR8"/>
<sequence>MVNKKKSEKEDTEELILIAARQVFVRKGYEGARMQEIADEAGINKALLHYYFRSKEKLFDKIFLEAFRNFWPSVKEELERGNGTVKSLIRAAVHSYTDLLMKMPFLPAFVIGEINRSPERMEDLLLATGINPQFVLDVIQKGIDRGEVIPLEPRSLLINIVGLSLFPFISRPLLSRMFFQSDEEFFKFLENRRTDLFEFICRSVLTEYQS</sequence>
<evidence type="ECO:0000256" key="2">
    <source>
        <dbReference type="PROSITE-ProRule" id="PRU00335"/>
    </source>
</evidence>
<evidence type="ECO:0000313" key="4">
    <source>
        <dbReference type="EMBL" id="RCW38300.1"/>
    </source>
</evidence>
<dbReference type="SUPFAM" id="SSF48498">
    <property type="entry name" value="Tetracyclin repressor-like, C-terminal domain"/>
    <property type="match status" value="1"/>
</dbReference>
<dbReference type="PROSITE" id="PS50977">
    <property type="entry name" value="HTH_TETR_2"/>
    <property type="match status" value="1"/>
</dbReference>
<name>A0A2T0XMR8_9BACT</name>
<feature type="DNA-binding region" description="H-T-H motif" evidence="2">
    <location>
        <begin position="33"/>
        <end position="52"/>
    </location>
</feature>
<dbReference type="InterPro" id="IPR001647">
    <property type="entry name" value="HTH_TetR"/>
</dbReference>
<dbReference type="Proteomes" id="UP000252733">
    <property type="component" value="Unassembled WGS sequence"/>
</dbReference>